<evidence type="ECO:0000256" key="1">
    <source>
        <dbReference type="SAM" id="Phobius"/>
    </source>
</evidence>
<evidence type="ECO:0000313" key="3">
    <source>
        <dbReference type="Proteomes" id="UP000005017"/>
    </source>
</evidence>
<protein>
    <submittedName>
        <fullName evidence="2">Uncharacterized protein</fullName>
    </submittedName>
</protein>
<accession>D2MMV9</accession>
<feature type="transmembrane region" description="Helical" evidence="1">
    <location>
        <begin position="147"/>
        <end position="167"/>
    </location>
</feature>
<keyword evidence="3" id="KW-1185">Reference proteome</keyword>
<feature type="transmembrane region" description="Helical" evidence="1">
    <location>
        <begin position="69"/>
        <end position="88"/>
    </location>
</feature>
<reference evidence="3" key="1">
    <citation type="submission" date="2009-12" db="EMBL/GenBank/DDBJ databases">
        <title>Sequence of Clostridiales genomosp. BVAB3 str. UPII9-5.</title>
        <authorList>
            <person name="Madupu R."/>
            <person name="Durkin A.S."/>
            <person name="Torralba M."/>
            <person name="Methe B."/>
            <person name="Sutton G.G."/>
            <person name="Strausberg R.L."/>
            <person name="Nelson K.E."/>
        </authorList>
    </citation>
    <scope>NUCLEOTIDE SEQUENCE [LARGE SCALE GENOMIC DNA]</scope>
    <source>
        <strain evidence="3">W1219</strain>
    </source>
</reference>
<dbReference type="EMBL" id="ADFR01000002">
    <property type="protein sequence ID" value="EFC06385.1"/>
    <property type="molecule type" value="Genomic_DNA"/>
</dbReference>
<dbReference type="RefSeq" id="WP_006626730.1">
    <property type="nucleotide sequence ID" value="NZ_ADFR01000002.1"/>
</dbReference>
<gene>
    <name evidence="2" type="ORF">HMPREF9013_1093</name>
</gene>
<keyword evidence="1" id="KW-1133">Transmembrane helix</keyword>
<feature type="transmembrane region" description="Helical" evidence="1">
    <location>
        <begin position="108"/>
        <end position="126"/>
    </location>
</feature>
<sequence length="297" mass="34174">MGFFIADLLFYLATLGCFIATLFVYFQLVKAVKKHRDVPMWMYKMGHAFKARGPDYYESITDSVALFEVYVFLVAFLLANVFVVAIIYQKNHSLPASIYLCFKYEFVIVVAMRLLGTLSKLVLVLLSRKINWFKKTENQLWSSHFYASSNAVLGMIFMTFFFLLLTVNLTGVPAKPLEVTVAKSRIVIGSTKASELLKDGFQFTKKTRDKEIKKEADSEIRNKRNDHFYYGELMELVRDGKSYGTVSVTPKSKDTDKLKDCVITYYSIHAENNQIKEVQIENKAISTLTYDDFKNKN</sequence>
<dbReference type="AlphaFoldDB" id="D2MMV9"/>
<proteinExistence type="predicted"/>
<evidence type="ECO:0000313" key="2">
    <source>
        <dbReference type="EMBL" id="EFC06385.1"/>
    </source>
</evidence>
<dbReference type="Proteomes" id="UP000005017">
    <property type="component" value="Unassembled WGS sequence"/>
</dbReference>
<keyword evidence="1" id="KW-0472">Membrane</keyword>
<feature type="transmembrane region" description="Helical" evidence="1">
    <location>
        <begin position="6"/>
        <end position="26"/>
    </location>
</feature>
<organism evidence="2 3">
    <name type="scientific">Bulleidia extructa W1219</name>
    <dbReference type="NCBI Taxonomy" id="679192"/>
    <lineage>
        <taxon>Bacteria</taxon>
        <taxon>Bacillati</taxon>
        <taxon>Bacillota</taxon>
        <taxon>Erysipelotrichia</taxon>
        <taxon>Erysipelotrichales</taxon>
        <taxon>Erysipelotrichaceae</taxon>
        <taxon>Bulleidia</taxon>
    </lineage>
</organism>
<keyword evidence="1" id="KW-0812">Transmembrane</keyword>
<dbReference type="OrthoDB" id="2209713at2"/>
<comment type="caution">
    <text evidence="2">The sequence shown here is derived from an EMBL/GenBank/DDBJ whole genome shotgun (WGS) entry which is preliminary data.</text>
</comment>
<dbReference type="eggNOG" id="ENOG502ZK2G">
    <property type="taxonomic scope" value="Bacteria"/>
</dbReference>
<name>D2MMV9_9FIRM</name>